<proteinExistence type="predicted"/>
<accession>A0A6S6SFF1</accession>
<protein>
    <submittedName>
        <fullName evidence="2">Uncharacterized protein</fullName>
    </submittedName>
</protein>
<keyword evidence="1" id="KW-0812">Transmembrane</keyword>
<dbReference type="AlphaFoldDB" id="A0A6S6SFF1"/>
<reference evidence="2" key="1">
    <citation type="submission" date="2020-01" db="EMBL/GenBank/DDBJ databases">
        <authorList>
            <person name="Meier V. D."/>
            <person name="Meier V D."/>
        </authorList>
    </citation>
    <scope>NUCLEOTIDE SEQUENCE</scope>
    <source>
        <strain evidence="2">HLG_WM_MAG_05</strain>
    </source>
</reference>
<feature type="transmembrane region" description="Helical" evidence="1">
    <location>
        <begin position="50"/>
        <end position="78"/>
    </location>
</feature>
<name>A0A6S6SFF1_9BACT</name>
<feature type="transmembrane region" description="Helical" evidence="1">
    <location>
        <begin position="238"/>
        <end position="258"/>
    </location>
</feature>
<dbReference type="EMBL" id="CACVAU010000020">
    <property type="protein sequence ID" value="CAA6806155.1"/>
    <property type="molecule type" value="Genomic_DNA"/>
</dbReference>
<feature type="transmembrane region" description="Helical" evidence="1">
    <location>
        <begin position="175"/>
        <end position="193"/>
    </location>
</feature>
<feature type="transmembrane region" description="Helical" evidence="1">
    <location>
        <begin position="13"/>
        <end position="38"/>
    </location>
</feature>
<evidence type="ECO:0000256" key="1">
    <source>
        <dbReference type="SAM" id="Phobius"/>
    </source>
</evidence>
<keyword evidence="1" id="KW-1133">Transmembrane helix</keyword>
<organism evidence="2">
    <name type="scientific">uncultured Sulfurovum sp</name>
    <dbReference type="NCBI Taxonomy" id="269237"/>
    <lineage>
        <taxon>Bacteria</taxon>
        <taxon>Pseudomonadati</taxon>
        <taxon>Campylobacterota</taxon>
        <taxon>Epsilonproteobacteria</taxon>
        <taxon>Campylobacterales</taxon>
        <taxon>Sulfurovaceae</taxon>
        <taxon>Sulfurovum</taxon>
        <taxon>environmental samples</taxon>
    </lineage>
</organism>
<sequence>MDYQLGLDLTFTILLYPLVFTLGIIILFVFAFFIGSIINKEKNIMKTFISMLFGGITIGSVSYGIFAITIFPLIYTLTNLYYQDYTNTLFWKSELESGFLAIRIAALTLGYQVFLLAWKIIKLEREKEQKNIHKHTKAKTQEASNKNFINYGQLSFYMISLYILIFAAIYNVDNLYIQISSWALLFIIDDWKIIMDYMDAFQQDMLSSHLIRLMVLNLVLVISMIMAAFTVFNIMISILITIAMLFILLFPILVKYMYKKKLIH</sequence>
<keyword evidence="1" id="KW-0472">Membrane</keyword>
<feature type="transmembrane region" description="Helical" evidence="1">
    <location>
        <begin position="213"/>
        <end position="232"/>
    </location>
</feature>
<feature type="transmembrane region" description="Helical" evidence="1">
    <location>
        <begin position="148"/>
        <end position="169"/>
    </location>
</feature>
<evidence type="ECO:0000313" key="2">
    <source>
        <dbReference type="EMBL" id="CAA6806155.1"/>
    </source>
</evidence>
<gene>
    <name evidence="2" type="ORF">HELGO_WM33697</name>
</gene>
<feature type="transmembrane region" description="Helical" evidence="1">
    <location>
        <begin position="98"/>
        <end position="121"/>
    </location>
</feature>